<organism evidence="2 3">
    <name type="scientific">Phaeosphaeria nodorum (strain SN15 / ATCC MYA-4574 / FGSC 10173)</name>
    <name type="common">Glume blotch fungus</name>
    <name type="synonym">Parastagonospora nodorum</name>
    <dbReference type="NCBI Taxonomy" id="321614"/>
    <lineage>
        <taxon>Eukaryota</taxon>
        <taxon>Fungi</taxon>
        <taxon>Dikarya</taxon>
        <taxon>Ascomycota</taxon>
        <taxon>Pezizomycotina</taxon>
        <taxon>Dothideomycetes</taxon>
        <taxon>Pleosporomycetidae</taxon>
        <taxon>Pleosporales</taxon>
        <taxon>Pleosporineae</taxon>
        <taxon>Phaeosphaeriaceae</taxon>
        <taxon>Parastagonospora</taxon>
    </lineage>
</organism>
<keyword evidence="1" id="KW-1133">Transmembrane helix</keyword>
<name>A0A7U2I467_PHANO</name>
<evidence type="ECO:0000313" key="2">
    <source>
        <dbReference type="EMBL" id="QRC99226.1"/>
    </source>
</evidence>
<sequence length="79" mass="8136">MASDIQHGVPASFLAAGLTHPFILLIPPLNCCMGLGLSLLSCTMASTRQLLSKMGAAMGSSGISVPFEASHHGFSMAFV</sequence>
<dbReference type="VEuPathDB" id="FungiDB:JI435_413130"/>
<keyword evidence="3" id="KW-1185">Reference proteome</keyword>
<keyword evidence="1" id="KW-0472">Membrane</keyword>
<dbReference type="EMBL" id="CP069031">
    <property type="protein sequence ID" value="QRC99226.1"/>
    <property type="molecule type" value="Genomic_DNA"/>
</dbReference>
<evidence type="ECO:0000313" key="3">
    <source>
        <dbReference type="Proteomes" id="UP000663193"/>
    </source>
</evidence>
<reference evidence="3" key="1">
    <citation type="journal article" date="2021" name="BMC Genomics">
        <title>Chromosome-level genome assembly and manually-curated proteome of model necrotroph Parastagonospora nodorum Sn15 reveals a genome-wide trove of candidate effector homologs, and redundancy of virulence-related functions within an accessory chromosome.</title>
        <authorList>
            <person name="Bertazzoni S."/>
            <person name="Jones D.A.B."/>
            <person name="Phan H.T."/>
            <person name="Tan K.-C."/>
            <person name="Hane J.K."/>
        </authorList>
    </citation>
    <scope>NUCLEOTIDE SEQUENCE [LARGE SCALE GENOMIC DNA]</scope>
    <source>
        <strain evidence="3">SN15 / ATCC MYA-4574 / FGSC 10173)</strain>
    </source>
</reference>
<dbReference type="Proteomes" id="UP000663193">
    <property type="component" value="Chromosome 9"/>
</dbReference>
<gene>
    <name evidence="2" type="ORF">JI435_413130</name>
</gene>
<keyword evidence="1" id="KW-0812">Transmembrane</keyword>
<accession>A0A7U2I467</accession>
<feature type="transmembrane region" description="Helical" evidence="1">
    <location>
        <begin position="22"/>
        <end position="45"/>
    </location>
</feature>
<dbReference type="AlphaFoldDB" id="A0A7U2I467"/>
<protein>
    <submittedName>
        <fullName evidence="2">Uncharacterized protein</fullName>
    </submittedName>
</protein>
<evidence type="ECO:0000256" key="1">
    <source>
        <dbReference type="SAM" id="Phobius"/>
    </source>
</evidence>
<proteinExistence type="predicted"/>